<keyword evidence="2" id="KW-1185">Reference proteome</keyword>
<accession>A0A1M7CTU5</accession>
<protein>
    <submittedName>
        <fullName evidence="1">Type VI secretion, VC_A0110, EvfL, ImpJ, VasE</fullName>
    </submittedName>
</protein>
<name>A0A1M7CTU5_9BACT</name>
<dbReference type="Pfam" id="PF05936">
    <property type="entry name" value="T6SS_VasE"/>
    <property type="match status" value="1"/>
</dbReference>
<dbReference type="AlphaFoldDB" id="A0A1M7CTU5"/>
<gene>
    <name evidence="1" type="ORF">SAMN05444266_104472</name>
</gene>
<proteinExistence type="predicted"/>
<reference evidence="1 2" key="1">
    <citation type="submission" date="2016-11" db="EMBL/GenBank/DDBJ databases">
        <authorList>
            <person name="Jaros S."/>
            <person name="Januszkiewicz K."/>
            <person name="Wedrychowicz H."/>
        </authorList>
    </citation>
    <scope>NUCLEOTIDE SEQUENCE [LARGE SCALE GENOMIC DNA]</scope>
    <source>
        <strain evidence="1 2">DSM 27406</strain>
    </source>
</reference>
<organism evidence="1 2">
    <name type="scientific">Chitinophaga jiangningensis</name>
    <dbReference type="NCBI Taxonomy" id="1419482"/>
    <lineage>
        <taxon>Bacteria</taxon>
        <taxon>Pseudomonadati</taxon>
        <taxon>Bacteroidota</taxon>
        <taxon>Chitinophagia</taxon>
        <taxon>Chitinophagales</taxon>
        <taxon>Chitinophagaceae</taxon>
        <taxon>Chitinophaga</taxon>
    </lineage>
</organism>
<dbReference type="InterPro" id="IPR010263">
    <property type="entry name" value="T6SS_TssK"/>
</dbReference>
<dbReference type="STRING" id="1419482.SAMN05444266_104472"/>
<evidence type="ECO:0000313" key="2">
    <source>
        <dbReference type="Proteomes" id="UP000184420"/>
    </source>
</evidence>
<dbReference type="EMBL" id="FRBL01000004">
    <property type="protein sequence ID" value="SHL70580.1"/>
    <property type="molecule type" value="Genomic_DNA"/>
</dbReference>
<dbReference type="Proteomes" id="UP000184420">
    <property type="component" value="Unassembled WGS sequence"/>
</dbReference>
<sequence length="388" mass="44692">MTMDTPVYYPFLNWQDGMKVNSQHFTDLENALISINQQLFRSTVGHCRYGLLYEPGKAPGLKMTITPVAGNAYCILLNDCYAVTPGGAYIRIPIQVREESLRPLLEYTIELPAKGNQQYLFLQVHSYQRLPAGHTNTDVLPFKTYYTVEEMQLTLTPQLHDEAGISTWWQLPLARLIHQQGYWIPDPTYIPPCMNLGAHTQLLEMAISTHAQLGYIHTYCKLIIQKVYARQQSQELATALLYIAEHLSAMLLHQTCWHGGVLPYIHPYDWYCYLYKIAACWCTALEQRAGHMKEELMLYLSEWGDFSPGEMDQIFAAALIAVYKHQDMMAALQPLYVFVDLLHRVTHAISQLDFIGKRPDTNIFVKEEKAVNPVYQKQTKKSRWSFSE</sequence>
<evidence type="ECO:0000313" key="1">
    <source>
        <dbReference type="EMBL" id="SHL70580.1"/>
    </source>
</evidence>